<proteinExistence type="predicted"/>
<dbReference type="EMBL" id="CP029550">
    <property type="protein sequence ID" value="AWN39635.1"/>
    <property type="molecule type" value="Genomic_DNA"/>
</dbReference>
<reference evidence="2" key="1">
    <citation type="submission" date="2018-05" db="EMBL/GenBank/DDBJ databases">
        <title>Complete Genome Sequence of Methylobacterium sp. 17SD2-17.</title>
        <authorList>
            <person name="Srinivasan S."/>
        </authorList>
    </citation>
    <scope>NUCLEOTIDE SEQUENCE [LARGE SCALE GENOMIC DNA]</scope>
    <source>
        <strain evidence="2">17SD2-17</strain>
    </source>
</reference>
<evidence type="ECO:0008006" key="3">
    <source>
        <dbReference type="Google" id="ProtNLM"/>
    </source>
</evidence>
<dbReference type="AlphaFoldDB" id="A0A2U8W0R8"/>
<dbReference type="OrthoDB" id="7986156at2"/>
<organism evidence="1 2">
    <name type="scientific">Methylobacterium durans</name>
    <dbReference type="NCBI Taxonomy" id="2202825"/>
    <lineage>
        <taxon>Bacteria</taxon>
        <taxon>Pseudomonadati</taxon>
        <taxon>Pseudomonadota</taxon>
        <taxon>Alphaproteobacteria</taxon>
        <taxon>Hyphomicrobiales</taxon>
        <taxon>Methylobacteriaceae</taxon>
        <taxon>Methylobacterium</taxon>
    </lineage>
</organism>
<evidence type="ECO:0000313" key="2">
    <source>
        <dbReference type="Proteomes" id="UP000245926"/>
    </source>
</evidence>
<gene>
    <name evidence="1" type="ORF">DK389_02680</name>
</gene>
<sequence>MAQRFTVIAGGLTDAETRSGAPRWRIDLRTVDAVDAPTIAAWRALLTRTGMARTAFLDPDYILPAAKHQSGGRSLVLALAWCRRGEGPESLRGALPLVFGHPLWRRGRVSPWSPPGLGLRPGDFIEAGCGQDILTALDASLRRGGRRLDLVLDPERAVPARRFEIVQGKVGLTIRRAIPQQSLIGVRAAGFPAEDIESISEPQRIRDAVEMFLDLDARSAARPIIADPSEAAMVRVVTRLFARRRAVSVDLARRSGEVVAGSLSLGAGKRMALWRSTPVPVRPSG</sequence>
<dbReference type="KEGG" id="mets:DK389_02680"/>
<protein>
    <recommendedName>
        <fullName evidence="3">BioF2-like acetyltransferase domain-containing protein</fullName>
    </recommendedName>
</protein>
<name>A0A2U8W0R8_9HYPH</name>
<keyword evidence="2" id="KW-1185">Reference proteome</keyword>
<accession>A0A2U8W0R8</accession>
<dbReference type="Proteomes" id="UP000245926">
    <property type="component" value="Chromosome"/>
</dbReference>
<evidence type="ECO:0000313" key="1">
    <source>
        <dbReference type="EMBL" id="AWN39635.1"/>
    </source>
</evidence>
<dbReference type="RefSeq" id="WP_109887324.1">
    <property type="nucleotide sequence ID" value="NZ_CP029550.1"/>
</dbReference>